<organism evidence="3 4">
    <name type="scientific">Gryllus longicercus</name>
    <dbReference type="NCBI Taxonomy" id="2509291"/>
    <lineage>
        <taxon>Eukaryota</taxon>
        <taxon>Metazoa</taxon>
        <taxon>Ecdysozoa</taxon>
        <taxon>Arthropoda</taxon>
        <taxon>Hexapoda</taxon>
        <taxon>Insecta</taxon>
        <taxon>Pterygota</taxon>
        <taxon>Neoptera</taxon>
        <taxon>Polyneoptera</taxon>
        <taxon>Orthoptera</taxon>
        <taxon>Ensifera</taxon>
        <taxon>Gryllidea</taxon>
        <taxon>Grylloidea</taxon>
        <taxon>Gryllidae</taxon>
        <taxon>Gryllinae</taxon>
        <taxon>Gryllus</taxon>
    </lineage>
</organism>
<comment type="subcellular location">
    <subcellularLocation>
        <location evidence="1">Nucleus</location>
    </subcellularLocation>
</comment>
<feature type="domain" description="BESS" evidence="2">
    <location>
        <begin position="80"/>
        <end position="119"/>
    </location>
</feature>
<dbReference type="GO" id="GO:0005634">
    <property type="term" value="C:nucleus"/>
    <property type="evidence" value="ECO:0007669"/>
    <property type="project" value="UniProtKB-SubCell"/>
</dbReference>
<name>A0AAN9ZGB8_9ORTH</name>
<proteinExistence type="predicted"/>
<evidence type="ECO:0000256" key="1">
    <source>
        <dbReference type="PROSITE-ProRule" id="PRU00371"/>
    </source>
</evidence>
<dbReference type="EMBL" id="JAZDUA010000005">
    <property type="protein sequence ID" value="KAK7874141.1"/>
    <property type="molecule type" value="Genomic_DNA"/>
</dbReference>
<dbReference type="Proteomes" id="UP001378592">
    <property type="component" value="Unassembled WGS sequence"/>
</dbReference>
<dbReference type="AlphaFoldDB" id="A0AAN9ZGB8"/>
<comment type="caution">
    <text evidence="3">The sequence shown here is derived from an EMBL/GenBank/DDBJ whole genome shotgun (WGS) entry which is preliminary data.</text>
</comment>
<dbReference type="InterPro" id="IPR004210">
    <property type="entry name" value="BESS_motif"/>
</dbReference>
<keyword evidence="1" id="KW-0539">Nucleus</keyword>
<dbReference type="GO" id="GO:0003677">
    <property type="term" value="F:DNA binding"/>
    <property type="evidence" value="ECO:0007669"/>
    <property type="project" value="InterPro"/>
</dbReference>
<evidence type="ECO:0000313" key="3">
    <source>
        <dbReference type="EMBL" id="KAK7874141.1"/>
    </source>
</evidence>
<keyword evidence="4" id="KW-1185">Reference proteome</keyword>
<protein>
    <recommendedName>
        <fullName evidence="2">BESS domain-containing protein</fullName>
    </recommendedName>
</protein>
<sequence length="127" mass="14375">MRTSSSLFELLDKKDSAIEDALARLTPDSGGERGEGSAIKVNTELSRSLQVAGNKDYRKTAEYYGKSLINMMKEKMNEESDEDRLFLLSLVAAFKKLTEEQKLQAKIEFLKVIQKITSEPRQKISNL</sequence>
<dbReference type="PROSITE" id="PS51031">
    <property type="entry name" value="BESS"/>
    <property type="match status" value="1"/>
</dbReference>
<evidence type="ECO:0000313" key="4">
    <source>
        <dbReference type="Proteomes" id="UP001378592"/>
    </source>
</evidence>
<evidence type="ECO:0000259" key="2">
    <source>
        <dbReference type="PROSITE" id="PS51031"/>
    </source>
</evidence>
<dbReference type="Pfam" id="PF02944">
    <property type="entry name" value="BESS"/>
    <property type="match status" value="1"/>
</dbReference>
<reference evidence="3 4" key="1">
    <citation type="submission" date="2024-03" db="EMBL/GenBank/DDBJ databases">
        <title>The genome assembly and annotation of the cricket Gryllus longicercus Weissman &amp; Gray.</title>
        <authorList>
            <person name="Szrajer S."/>
            <person name="Gray D."/>
            <person name="Ylla G."/>
        </authorList>
    </citation>
    <scope>NUCLEOTIDE SEQUENCE [LARGE SCALE GENOMIC DNA]</scope>
    <source>
        <strain evidence="3">DAG 2021-001</strain>
        <tissue evidence="3">Whole body minus gut</tissue>
    </source>
</reference>
<accession>A0AAN9ZGB8</accession>
<gene>
    <name evidence="3" type="ORF">R5R35_004682</name>
</gene>